<comment type="caution">
    <text evidence="1">The sequence shown here is derived from an EMBL/GenBank/DDBJ whole genome shotgun (WGS) entry which is preliminary data.</text>
</comment>
<dbReference type="Proteomes" id="UP000792457">
    <property type="component" value="Unassembled WGS sequence"/>
</dbReference>
<dbReference type="OrthoDB" id="123207at2759"/>
<dbReference type="AlphaFoldDB" id="A0A8K0KKZ3"/>
<organism evidence="1 2">
    <name type="scientific">Ladona fulva</name>
    <name type="common">Scarce chaser dragonfly</name>
    <name type="synonym">Libellula fulva</name>
    <dbReference type="NCBI Taxonomy" id="123851"/>
    <lineage>
        <taxon>Eukaryota</taxon>
        <taxon>Metazoa</taxon>
        <taxon>Ecdysozoa</taxon>
        <taxon>Arthropoda</taxon>
        <taxon>Hexapoda</taxon>
        <taxon>Insecta</taxon>
        <taxon>Pterygota</taxon>
        <taxon>Palaeoptera</taxon>
        <taxon>Odonata</taxon>
        <taxon>Epiprocta</taxon>
        <taxon>Anisoptera</taxon>
        <taxon>Libelluloidea</taxon>
        <taxon>Libellulidae</taxon>
        <taxon>Ladona</taxon>
    </lineage>
</organism>
<name>A0A8K0KKZ3_LADFU</name>
<evidence type="ECO:0000313" key="2">
    <source>
        <dbReference type="Proteomes" id="UP000792457"/>
    </source>
</evidence>
<protein>
    <submittedName>
        <fullName evidence="1">Uncharacterized protein</fullName>
    </submittedName>
</protein>
<keyword evidence="2" id="KW-1185">Reference proteome</keyword>
<gene>
    <name evidence="1" type="ORF">J437_LFUL016643</name>
</gene>
<accession>A0A8K0KKZ3</accession>
<sequence>MVDLSRSAIEAELHAKDCSDSESSLDDKLCNCSSVKNTNKQKQTEKFDKEWSDTMSEEIIAYVGILIYMGVYEL</sequence>
<reference evidence="1" key="2">
    <citation type="submission" date="2017-10" db="EMBL/GenBank/DDBJ databases">
        <title>Ladona fulva Genome sequencing and assembly.</title>
        <authorList>
            <person name="Murali S."/>
            <person name="Richards S."/>
            <person name="Bandaranaike D."/>
            <person name="Bellair M."/>
            <person name="Blankenburg K."/>
            <person name="Chao H."/>
            <person name="Dinh H."/>
            <person name="Doddapaneni H."/>
            <person name="Dugan-Rocha S."/>
            <person name="Elkadiri S."/>
            <person name="Gnanaolivu R."/>
            <person name="Hernandez B."/>
            <person name="Skinner E."/>
            <person name="Javaid M."/>
            <person name="Lee S."/>
            <person name="Li M."/>
            <person name="Ming W."/>
            <person name="Munidasa M."/>
            <person name="Muniz J."/>
            <person name="Nguyen L."/>
            <person name="Hughes D."/>
            <person name="Osuji N."/>
            <person name="Pu L.-L."/>
            <person name="Puazo M."/>
            <person name="Qu C."/>
            <person name="Quiroz J."/>
            <person name="Raj R."/>
            <person name="Weissenberger G."/>
            <person name="Xin Y."/>
            <person name="Zou X."/>
            <person name="Han Y."/>
            <person name="Worley K."/>
            <person name="Muzny D."/>
            <person name="Gibbs R."/>
        </authorList>
    </citation>
    <scope>NUCLEOTIDE SEQUENCE</scope>
    <source>
        <strain evidence="1">Sampled in the wild</strain>
    </source>
</reference>
<proteinExistence type="predicted"/>
<dbReference type="EMBL" id="KZ309130">
    <property type="protein sequence ID" value="KAG8237189.1"/>
    <property type="molecule type" value="Genomic_DNA"/>
</dbReference>
<reference evidence="1" key="1">
    <citation type="submission" date="2013-04" db="EMBL/GenBank/DDBJ databases">
        <authorList>
            <person name="Qu J."/>
            <person name="Murali S.C."/>
            <person name="Bandaranaike D."/>
            <person name="Bellair M."/>
            <person name="Blankenburg K."/>
            <person name="Chao H."/>
            <person name="Dinh H."/>
            <person name="Doddapaneni H."/>
            <person name="Downs B."/>
            <person name="Dugan-Rocha S."/>
            <person name="Elkadiri S."/>
            <person name="Gnanaolivu R.D."/>
            <person name="Hernandez B."/>
            <person name="Javaid M."/>
            <person name="Jayaseelan J.C."/>
            <person name="Lee S."/>
            <person name="Li M."/>
            <person name="Ming W."/>
            <person name="Munidasa M."/>
            <person name="Muniz J."/>
            <person name="Nguyen L."/>
            <person name="Ongeri F."/>
            <person name="Osuji N."/>
            <person name="Pu L.-L."/>
            <person name="Puazo M."/>
            <person name="Qu C."/>
            <person name="Quiroz J."/>
            <person name="Raj R."/>
            <person name="Weissenberger G."/>
            <person name="Xin Y."/>
            <person name="Zou X."/>
            <person name="Han Y."/>
            <person name="Richards S."/>
            <person name="Worley K."/>
            <person name="Muzny D."/>
            <person name="Gibbs R."/>
        </authorList>
    </citation>
    <scope>NUCLEOTIDE SEQUENCE</scope>
    <source>
        <strain evidence="1">Sampled in the wild</strain>
    </source>
</reference>
<evidence type="ECO:0000313" key="1">
    <source>
        <dbReference type="EMBL" id="KAG8237189.1"/>
    </source>
</evidence>